<sequence length="263" mass="30290">MGCIQEKQKSTVKIIGFQPVQNRQETKDHVISQEDYLELKIAIMAQSFSDYKTKQEKIANRQGHNRKGSQEIKITKNQLANPKYNKATEQALNKIKHKQEIASQRSSKKHIMVITDIDENGQIKLAERGNSLNKIRQAISTQNKNSRSMITEKVSKNQQRNVKFAQSAEVSFRGQKLNVVEERLTEEDILSEYERNFMSVKSDKSTICSSLTSQRSQNQQQSFESSAANNTNSVKIIHNHRYSMNIESQSFQLQTNIYKKPSY</sequence>
<dbReference type="InParanoid" id="A0A078AW46"/>
<keyword evidence="2" id="KW-1185">Reference proteome</keyword>
<dbReference type="EMBL" id="CCKQ01013743">
    <property type="protein sequence ID" value="CDW85447.1"/>
    <property type="molecule type" value="Genomic_DNA"/>
</dbReference>
<evidence type="ECO:0000313" key="2">
    <source>
        <dbReference type="Proteomes" id="UP000039865"/>
    </source>
</evidence>
<name>A0A078AW46_STYLE</name>
<protein>
    <submittedName>
        <fullName evidence="1">Uncharacterized protein</fullName>
    </submittedName>
</protein>
<dbReference type="Proteomes" id="UP000039865">
    <property type="component" value="Unassembled WGS sequence"/>
</dbReference>
<gene>
    <name evidence="1" type="primary">Contig10262.g10950</name>
    <name evidence="1" type="ORF">STYLEM_14523</name>
</gene>
<accession>A0A078AW46</accession>
<dbReference type="AlphaFoldDB" id="A0A078AW46"/>
<organism evidence="1 2">
    <name type="scientific">Stylonychia lemnae</name>
    <name type="common">Ciliate</name>
    <dbReference type="NCBI Taxonomy" id="5949"/>
    <lineage>
        <taxon>Eukaryota</taxon>
        <taxon>Sar</taxon>
        <taxon>Alveolata</taxon>
        <taxon>Ciliophora</taxon>
        <taxon>Intramacronucleata</taxon>
        <taxon>Spirotrichea</taxon>
        <taxon>Stichotrichia</taxon>
        <taxon>Sporadotrichida</taxon>
        <taxon>Oxytrichidae</taxon>
        <taxon>Stylonychinae</taxon>
        <taxon>Stylonychia</taxon>
    </lineage>
</organism>
<evidence type="ECO:0000313" key="1">
    <source>
        <dbReference type="EMBL" id="CDW85447.1"/>
    </source>
</evidence>
<proteinExistence type="predicted"/>
<reference evidence="1 2" key="1">
    <citation type="submission" date="2014-06" db="EMBL/GenBank/DDBJ databases">
        <authorList>
            <person name="Swart Estienne"/>
        </authorList>
    </citation>
    <scope>NUCLEOTIDE SEQUENCE [LARGE SCALE GENOMIC DNA]</scope>
    <source>
        <strain evidence="1 2">130c</strain>
    </source>
</reference>